<proteinExistence type="predicted"/>
<comment type="caution">
    <text evidence="1">The sequence shown here is derived from an EMBL/GenBank/DDBJ whole genome shotgun (WGS) entry which is preliminary data.</text>
</comment>
<name>A0A420HSH3_9PEZI</name>
<dbReference type="AlphaFoldDB" id="A0A420HSH3"/>
<accession>A0A420HSH3</accession>
<keyword evidence="2" id="KW-1185">Reference proteome</keyword>
<dbReference type="Proteomes" id="UP000286134">
    <property type="component" value="Unassembled WGS sequence"/>
</dbReference>
<dbReference type="OrthoDB" id="10463902at2759"/>
<organism evidence="1 2">
    <name type="scientific">Erysiphe neolycopersici</name>
    <dbReference type="NCBI Taxonomy" id="212602"/>
    <lineage>
        <taxon>Eukaryota</taxon>
        <taxon>Fungi</taxon>
        <taxon>Dikarya</taxon>
        <taxon>Ascomycota</taxon>
        <taxon>Pezizomycotina</taxon>
        <taxon>Leotiomycetes</taxon>
        <taxon>Erysiphales</taxon>
        <taxon>Erysiphaceae</taxon>
        <taxon>Erysiphe</taxon>
    </lineage>
</organism>
<protein>
    <submittedName>
        <fullName evidence="1">Uncharacterized protein</fullName>
    </submittedName>
</protein>
<dbReference type="EMBL" id="MCFK01005155">
    <property type="protein sequence ID" value="RKF60385.1"/>
    <property type="molecule type" value="Genomic_DNA"/>
</dbReference>
<sequence length="106" mass="12092">MIPGLIDHFNGTATIPTNPISIRRSFKDLAINDDDIKIVYLSDPRKMYVKLRSEFSDKNDSMKLRLLSDIFDNTTQKSAPIHSKFNQLLGLNAQLGNLDRQRLKTS</sequence>
<gene>
    <name evidence="1" type="ORF">OnM2_051073</name>
</gene>
<evidence type="ECO:0000313" key="1">
    <source>
        <dbReference type="EMBL" id="RKF60385.1"/>
    </source>
</evidence>
<reference evidence="1 2" key="1">
    <citation type="journal article" date="2018" name="BMC Genomics">
        <title>Comparative genome analyses reveal sequence features reflecting distinct modes of host-adaptation between dicot and monocot powdery mildew.</title>
        <authorList>
            <person name="Wu Y."/>
            <person name="Ma X."/>
            <person name="Pan Z."/>
            <person name="Kale S.D."/>
            <person name="Song Y."/>
            <person name="King H."/>
            <person name="Zhang Q."/>
            <person name="Presley C."/>
            <person name="Deng X."/>
            <person name="Wei C.I."/>
            <person name="Xiao S."/>
        </authorList>
    </citation>
    <scope>NUCLEOTIDE SEQUENCE [LARGE SCALE GENOMIC DNA]</scope>
    <source>
        <strain evidence="1">UMSG2</strain>
    </source>
</reference>
<evidence type="ECO:0000313" key="2">
    <source>
        <dbReference type="Proteomes" id="UP000286134"/>
    </source>
</evidence>